<reference evidence="2" key="1">
    <citation type="journal article" date="2023" name="Nat. Plants">
        <title>Single-cell RNA sequencing provides a high-resolution roadmap for understanding the multicellular compartmentation of specialized metabolism.</title>
        <authorList>
            <person name="Sun S."/>
            <person name="Shen X."/>
            <person name="Li Y."/>
            <person name="Li Y."/>
            <person name="Wang S."/>
            <person name="Li R."/>
            <person name="Zhang H."/>
            <person name="Shen G."/>
            <person name="Guo B."/>
            <person name="Wei J."/>
            <person name="Xu J."/>
            <person name="St-Pierre B."/>
            <person name="Chen S."/>
            <person name="Sun C."/>
        </authorList>
    </citation>
    <scope>NUCLEOTIDE SEQUENCE [LARGE SCALE GENOMIC DNA]</scope>
</reference>
<evidence type="ECO:0000313" key="1">
    <source>
        <dbReference type="EMBL" id="KAI5669767.1"/>
    </source>
</evidence>
<organism evidence="1 2">
    <name type="scientific">Catharanthus roseus</name>
    <name type="common">Madagascar periwinkle</name>
    <name type="synonym">Vinca rosea</name>
    <dbReference type="NCBI Taxonomy" id="4058"/>
    <lineage>
        <taxon>Eukaryota</taxon>
        <taxon>Viridiplantae</taxon>
        <taxon>Streptophyta</taxon>
        <taxon>Embryophyta</taxon>
        <taxon>Tracheophyta</taxon>
        <taxon>Spermatophyta</taxon>
        <taxon>Magnoliopsida</taxon>
        <taxon>eudicotyledons</taxon>
        <taxon>Gunneridae</taxon>
        <taxon>Pentapetalae</taxon>
        <taxon>asterids</taxon>
        <taxon>lamiids</taxon>
        <taxon>Gentianales</taxon>
        <taxon>Apocynaceae</taxon>
        <taxon>Rauvolfioideae</taxon>
        <taxon>Vinceae</taxon>
        <taxon>Catharanthinae</taxon>
        <taxon>Catharanthus</taxon>
    </lineage>
</organism>
<evidence type="ECO:0000313" key="2">
    <source>
        <dbReference type="Proteomes" id="UP001060085"/>
    </source>
</evidence>
<dbReference type="EMBL" id="CM044704">
    <property type="protein sequence ID" value="KAI5669767.1"/>
    <property type="molecule type" value="Genomic_DNA"/>
</dbReference>
<proteinExistence type="predicted"/>
<gene>
    <name evidence="1" type="ORF">M9H77_19620</name>
</gene>
<protein>
    <submittedName>
        <fullName evidence="1">Uncharacterized protein</fullName>
    </submittedName>
</protein>
<sequence length="197" mass="20529">MCVCGEIKLSIKDFPSTRNVLHIANTHDSLPSLFLSLAFFLSSLSKSRLLLSRILLLAAAAAVTGALPRCSLSSPQLASLTAGRQRSSPAAHSLLLSCCSWSAAWLLPQLPAAAGSSSQGLVNRSVDLQIHTALGFGNRGGAATVGNSRNVVVGTLGIEEKEGINGVGLGNGVLASFVCLKVLTIFVLLDEQFWAKS</sequence>
<dbReference type="Proteomes" id="UP001060085">
    <property type="component" value="Linkage Group LG04"/>
</dbReference>
<accession>A0ACC0BAU2</accession>
<comment type="caution">
    <text evidence="1">The sequence shown here is derived from an EMBL/GenBank/DDBJ whole genome shotgun (WGS) entry which is preliminary data.</text>
</comment>
<name>A0ACC0BAU2_CATRO</name>
<keyword evidence="2" id="KW-1185">Reference proteome</keyword>